<keyword evidence="5 11" id="KW-0863">Zinc-finger</keyword>
<proteinExistence type="inferred from homology"/>
<feature type="domain" description="C2H2-type" evidence="13">
    <location>
        <begin position="191"/>
        <end position="218"/>
    </location>
</feature>
<feature type="binding site" evidence="12">
    <location>
        <position position="20"/>
    </location>
    <ligand>
        <name>Zn(2+)</name>
        <dbReference type="ChEBI" id="CHEBI:29105"/>
    </ligand>
</feature>
<keyword evidence="8" id="KW-0238">DNA-binding</keyword>
<dbReference type="GO" id="GO:0000978">
    <property type="term" value="F:RNA polymerase II cis-regulatory region sequence-specific DNA binding"/>
    <property type="evidence" value="ECO:0007669"/>
    <property type="project" value="TreeGrafter"/>
</dbReference>
<keyword evidence="3 12" id="KW-0479">Metal-binding</keyword>
<evidence type="ECO:0000256" key="11">
    <source>
        <dbReference type="PROSITE-ProRule" id="PRU00042"/>
    </source>
</evidence>
<dbReference type="FunFam" id="3.30.160.60:FF:001480">
    <property type="entry name" value="Si:cabz01071911.3"/>
    <property type="match status" value="1"/>
</dbReference>
<organism evidence="15 16">
    <name type="scientific">Sitophilus oryzae</name>
    <name type="common">Rice weevil</name>
    <name type="synonym">Curculio oryzae</name>
    <dbReference type="NCBI Taxonomy" id="7048"/>
    <lineage>
        <taxon>Eukaryota</taxon>
        <taxon>Metazoa</taxon>
        <taxon>Ecdysozoa</taxon>
        <taxon>Arthropoda</taxon>
        <taxon>Hexapoda</taxon>
        <taxon>Insecta</taxon>
        <taxon>Pterygota</taxon>
        <taxon>Neoptera</taxon>
        <taxon>Endopterygota</taxon>
        <taxon>Coleoptera</taxon>
        <taxon>Polyphaga</taxon>
        <taxon>Cucujiformia</taxon>
        <taxon>Curculionidae</taxon>
        <taxon>Dryophthorinae</taxon>
        <taxon>Sitophilus</taxon>
    </lineage>
</organism>
<dbReference type="SMART" id="SM00355">
    <property type="entry name" value="ZnF_C2H2"/>
    <property type="match status" value="9"/>
</dbReference>
<dbReference type="SMART" id="SM00868">
    <property type="entry name" value="zf-AD"/>
    <property type="match status" value="1"/>
</dbReference>
<dbReference type="InterPro" id="IPR012934">
    <property type="entry name" value="Znf_AD"/>
</dbReference>
<dbReference type="GO" id="GO:0005654">
    <property type="term" value="C:nucleoplasm"/>
    <property type="evidence" value="ECO:0007669"/>
    <property type="project" value="TreeGrafter"/>
</dbReference>
<evidence type="ECO:0000256" key="3">
    <source>
        <dbReference type="ARBA" id="ARBA00022723"/>
    </source>
</evidence>
<feature type="domain" description="C2H2-type" evidence="13">
    <location>
        <begin position="247"/>
        <end position="274"/>
    </location>
</feature>
<evidence type="ECO:0000256" key="2">
    <source>
        <dbReference type="ARBA" id="ARBA00006991"/>
    </source>
</evidence>
<accession>A0A6J2Y128</accession>
<dbReference type="InterPro" id="IPR036236">
    <property type="entry name" value="Znf_C2H2_sf"/>
</dbReference>
<dbReference type="SUPFAM" id="SSF57667">
    <property type="entry name" value="beta-beta-alpha zinc fingers"/>
    <property type="match status" value="4"/>
</dbReference>
<keyword evidence="4" id="KW-0677">Repeat</keyword>
<comment type="subcellular location">
    <subcellularLocation>
        <location evidence="1">Nucleus</location>
    </subcellularLocation>
</comment>
<dbReference type="PROSITE" id="PS51915">
    <property type="entry name" value="ZAD"/>
    <property type="match status" value="1"/>
</dbReference>
<dbReference type="GO" id="GO:0001227">
    <property type="term" value="F:DNA-binding transcription repressor activity, RNA polymerase II-specific"/>
    <property type="evidence" value="ECO:0007669"/>
    <property type="project" value="TreeGrafter"/>
</dbReference>
<feature type="domain" description="C2H2-type" evidence="13">
    <location>
        <begin position="359"/>
        <end position="388"/>
    </location>
</feature>
<keyword evidence="7" id="KW-0805">Transcription regulation</keyword>
<dbReference type="FunFam" id="3.30.160.60:FF:000125">
    <property type="entry name" value="Putative zinc finger protein 143"/>
    <property type="match status" value="1"/>
</dbReference>
<dbReference type="Proteomes" id="UP000504635">
    <property type="component" value="Unplaced"/>
</dbReference>
<feature type="domain" description="C2H2-type" evidence="13">
    <location>
        <begin position="275"/>
        <end position="302"/>
    </location>
</feature>
<evidence type="ECO:0000256" key="8">
    <source>
        <dbReference type="ARBA" id="ARBA00023125"/>
    </source>
</evidence>
<dbReference type="Gene3D" id="3.30.160.60">
    <property type="entry name" value="Classic Zinc Finger"/>
    <property type="match status" value="8"/>
</dbReference>
<dbReference type="FunFam" id="3.30.160.60:FF:001485">
    <property type="entry name" value="Krueppel-related zinc finger protein"/>
    <property type="match status" value="1"/>
</dbReference>
<dbReference type="PANTHER" id="PTHR24399:SF23">
    <property type="entry name" value="C2H2-TYPE DOMAIN-CONTAINING PROTEIN"/>
    <property type="match status" value="1"/>
</dbReference>
<feature type="binding site" evidence="12">
    <location>
        <position position="23"/>
    </location>
    <ligand>
        <name>Zn(2+)</name>
        <dbReference type="ChEBI" id="CHEBI:29105"/>
    </ligand>
</feature>
<dbReference type="FunFam" id="3.30.160.60:FF:000100">
    <property type="entry name" value="Zinc finger 45-like"/>
    <property type="match status" value="1"/>
</dbReference>
<dbReference type="AlphaFoldDB" id="A0A6J2Y128"/>
<sequence>METIDENSIFDILDSHKNICRFCFYQFNEDNTTESYSISDDYIQKQLNYCFPDLKFYKEKNIPNLICTECINLLNSTYNLSIKIHGSQDIFEKYACRQKLRTELFNSNTENSSLMVSKEHNNVSDQFCHNDSREDCLSDFEQEKYLLNQKISVAKKKKSKQSKFKCCHEEFKTKSQYLAHIKSHGVSFKKFTCLACDKKYSSQFELDIHFRKHSGEKPFSCSLCEKMFTDKRNLKKHEKIHIGKKNHECLVCHKKFLHLFSLKTHERIHTGEKLFVCETCGAAFNTSTQLTIHNRIHTNEKPYNCSYCDKKFSSKSALNNHHLVHTGENKFTCTLCDKQFRRLFDMKTHLRSHTNEKPYVCKYPNCEKQYKTSSQLRVHYRTHTGEKRHQCAICFKQFGETTTLKRHIGTHEKVYEKT</sequence>
<evidence type="ECO:0000259" key="14">
    <source>
        <dbReference type="PROSITE" id="PS51915"/>
    </source>
</evidence>
<keyword evidence="9" id="KW-0804">Transcription</keyword>
<dbReference type="PROSITE" id="PS50157">
    <property type="entry name" value="ZINC_FINGER_C2H2_2"/>
    <property type="match status" value="8"/>
</dbReference>
<dbReference type="SUPFAM" id="SSF57716">
    <property type="entry name" value="Glucocorticoid receptor-like (DNA-binding domain)"/>
    <property type="match status" value="1"/>
</dbReference>
<dbReference type="Pfam" id="PF12874">
    <property type="entry name" value="zf-met"/>
    <property type="match status" value="1"/>
</dbReference>
<evidence type="ECO:0000256" key="1">
    <source>
        <dbReference type="ARBA" id="ARBA00004123"/>
    </source>
</evidence>
<dbReference type="InParanoid" id="A0A6J2Y128"/>
<dbReference type="FunFam" id="3.30.160.60:FF:000690">
    <property type="entry name" value="Zinc finger protein 354C"/>
    <property type="match status" value="1"/>
</dbReference>
<feature type="domain" description="C2H2-type" evidence="13">
    <location>
        <begin position="389"/>
        <end position="416"/>
    </location>
</feature>
<dbReference type="Pfam" id="PF00096">
    <property type="entry name" value="zf-C2H2"/>
    <property type="match status" value="4"/>
</dbReference>
<feature type="binding site" evidence="12">
    <location>
        <position position="70"/>
    </location>
    <ligand>
        <name>Zn(2+)</name>
        <dbReference type="ChEBI" id="CHEBI:29105"/>
    </ligand>
</feature>
<dbReference type="PANTHER" id="PTHR24399">
    <property type="entry name" value="ZINC FINGER AND BTB DOMAIN-CONTAINING"/>
    <property type="match status" value="1"/>
</dbReference>
<feature type="domain" description="C2H2-type" evidence="13">
    <location>
        <begin position="303"/>
        <end position="330"/>
    </location>
</feature>
<feature type="binding site" evidence="12">
    <location>
        <position position="67"/>
    </location>
    <ligand>
        <name>Zn(2+)</name>
        <dbReference type="ChEBI" id="CHEBI:29105"/>
    </ligand>
</feature>
<dbReference type="GO" id="GO:0000785">
    <property type="term" value="C:chromatin"/>
    <property type="evidence" value="ECO:0007669"/>
    <property type="project" value="UniProtKB-ARBA"/>
</dbReference>
<evidence type="ECO:0000313" key="15">
    <source>
        <dbReference type="Proteomes" id="UP000504635"/>
    </source>
</evidence>
<evidence type="ECO:0000256" key="4">
    <source>
        <dbReference type="ARBA" id="ARBA00022737"/>
    </source>
</evidence>
<dbReference type="RefSeq" id="XP_030756730.1">
    <property type="nucleotide sequence ID" value="XM_030900870.1"/>
</dbReference>
<evidence type="ECO:0000256" key="9">
    <source>
        <dbReference type="ARBA" id="ARBA00023163"/>
    </source>
</evidence>
<protein>
    <submittedName>
        <fullName evidence="16">Zinc finger protein 664-like</fullName>
    </submittedName>
</protein>
<evidence type="ECO:0000259" key="13">
    <source>
        <dbReference type="PROSITE" id="PS50157"/>
    </source>
</evidence>
<dbReference type="InterPro" id="IPR013087">
    <property type="entry name" value="Znf_C2H2_type"/>
</dbReference>
<comment type="similarity">
    <text evidence="2">Belongs to the krueppel C2H2-type zinc-finger protein family.</text>
</comment>
<keyword evidence="15" id="KW-1185">Reference proteome</keyword>
<feature type="domain" description="C2H2-type" evidence="13">
    <location>
        <begin position="219"/>
        <end position="246"/>
    </location>
</feature>
<evidence type="ECO:0000256" key="5">
    <source>
        <dbReference type="ARBA" id="ARBA00022771"/>
    </source>
</evidence>
<dbReference type="GeneID" id="115882677"/>
<dbReference type="GO" id="GO:0040029">
    <property type="term" value="P:epigenetic regulation of gene expression"/>
    <property type="evidence" value="ECO:0007669"/>
    <property type="project" value="UniProtKB-ARBA"/>
</dbReference>
<evidence type="ECO:0000256" key="6">
    <source>
        <dbReference type="ARBA" id="ARBA00022833"/>
    </source>
</evidence>
<dbReference type="GO" id="GO:0008270">
    <property type="term" value="F:zinc ion binding"/>
    <property type="evidence" value="ECO:0007669"/>
    <property type="project" value="UniProtKB-UniRule"/>
</dbReference>
<gene>
    <name evidence="16" type="primary">LOC115882677</name>
</gene>
<evidence type="ECO:0000313" key="16">
    <source>
        <dbReference type="RefSeq" id="XP_030756730.1"/>
    </source>
</evidence>
<evidence type="ECO:0000256" key="10">
    <source>
        <dbReference type="ARBA" id="ARBA00023242"/>
    </source>
</evidence>
<reference evidence="16" key="1">
    <citation type="submission" date="2025-08" db="UniProtKB">
        <authorList>
            <consortium name="RefSeq"/>
        </authorList>
    </citation>
    <scope>IDENTIFICATION</scope>
    <source>
        <tissue evidence="16">Gonads</tissue>
    </source>
</reference>
<feature type="domain" description="ZAD" evidence="14">
    <location>
        <begin position="18"/>
        <end position="94"/>
    </location>
</feature>
<dbReference type="GO" id="GO:0003682">
    <property type="term" value="F:chromatin binding"/>
    <property type="evidence" value="ECO:0007669"/>
    <property type="project" value="UniProtKB-ARBA"/>
</dbReference>
<name>A0A6J2Y128_SITOR</name>
<keyword evidence="10" id="KW-0539">Nucleus</keyword>
<dbReference type="PROSITE" id="PS00028">
    <property type="entry name" value="ZINC_FINGER_C2H2_1"/>
    <property type="match status" value="8"/>
</dbReference>
<evidence type="ECO:0000256" key="12">
    <source>
        <dbReference type="PROSITE-ProRule" id="PRU01263"/>
    </source>
</evidence>
<feature type="domain" description="C2H2-type" evidence="13">
    <location>
        <begin position="331"/>
        <end position="358"/>
    </location>
</feature>
<dbReference type="KEGG" id="soy:115882677"/>
<dbReference type="OrthoDB" id="5383296at2759"/>
<keyword evidence="6 12" id="KW-0862">Zinc</keyword>
<evidence type="ECO:0000256" key="7">
    <source>
        <dbReference type="ARBA" id="ARBA00023015"/>
    </source>
</evidence>